<sequence length="60" mass="7131">MRAWALAHNISVLIEKIRKQSAKKQKSTRDLLMHIQQKFVGQLHLNFSQIWLTRQSLMET</sequence>
<dbReference type="EMBL" id="GGEC01016449">
    <property type="protein sequence ID" value="MBW96932.1"/>
    <property type="molecule type" value="Transcribed_RNA"/>
</dbReference>
<evidence type="ECO:0000313" key="1">
    <source>
        <dbReference type="EMBL" id="MBW96932.1"/>
    </source>
</evidence>
<proteinExistence type="predicted"/>
<accession>A0A2P2JTZ6</accession>
<dbReference type="AlphaFoldDB" id="A0A2P2JTZ6"/>
<reference evidence="1" key="1">
    <citation type="submission" date="2018-02" db="EMBL/GenBank/DDBJ databases">
        <title>Rhizophora mucronata_Transcriptome.</title>
        <authorList>
            <person name="Meera S.P."/>
            <person name="Sreeshan A."/>
            <person name="Augustine A."/>
        </authorList>
    </citation>
    <scope>NUCLEOTIDE SEQUENCE</scope>
    <source>
        <tissue evidence="1">Leaf</tissue>
    </source>
</reference>
<protein>
    <submittedName>
        <fullName evidence="1">Uncharacterized protein</fullName>
    </submittedName>
</protein>
<name>A0A2P2JTZ6_RHIMU</name>
<organism evidence="1">
    <name type="scientific">Rhizophora mucronata</name>
    <name type="common">Asiatic mangrove</name>
    <dbReference type="NCBI Taxonomy" id="61149"/>
    <lineage>
        <taxon>Eukaryota</taxon>
        <taxon>Viridiplantae</taxon>
        <taxon>Streptophyta</taxon>
        <taxon>Embryophyta</taxon>
        <taxon>Tracheophyta</taxon>
        <taxon>Spermatophyta</taxon>
        <taxon>Magnoliopsida</taxon>
        <taxon>eudicotyledons</taxon>
        <taxon>Gunneridae</taxon>
        <taxon>Pentapetalae</taxon>
        <taxon>rosids</taxon>
        <taxon>fabids</taxon>
        <taxon>Malpighiales</taxon>
        <taxon>Rhizophoraceae</taxon>
        <taxon>Rhizophora</taxon>
    </lineage>
</organism>